<gene>
    <name evidence="2" type="ORF">FHX80_115324</name>
</gene>
<dbReference type="SUPFAM" id="SSF51735">
    <property type="entry name" value="NAD(P)-binding Rossmann-fold domains"/>
    <property type="match status" value="1"/>
</dbReference>
<dbReference type="GO" id="GO:0019290">
    <property type="term" value="P:siderophore biosynthetic process"/>
    <property type="evidence" value="ECO:0007669"/>
    <property type="project" value="InterPro"/>
</dbReference>
<sequence>MLIVGHREVRNLLDGHDKEVLELVADAYRLHDEGRTALPHSVFLRFPEEDRNRIIGLPAYLGGDHAVAGMKWIASFPGNVAYGTERASASIVLNSMADGRPEAFIEASVISARRTGASAALAAGLFTEDPVGMGLVGLGPINLEVLRFCAARLPSLREALVYDLDRGRAEAFADLAGSVVPGVEVRVADDAAQALSAYGLVSLATTAGTPHMDLSGCREDATVLHVSLRDLTVEAVLGAQNIVDDTHHVCRERTSLHLAEQRTGGREFVDAEIGALLRGGSGFRREPGRRVVFSPFGLGVLDLALARWVRDRAGVEGVGVRVEGFLPGPGPDQEPQSRTRSEPESEQATAAV</sequence>
<protein>
    <submittedName>
        <fullName evidence="2">Ornithine cyclodeaminase</fullName>
    </submittedName>
</protein>
<dbReference type="GO" id="GO:0005737">
    <property type="term" value="C:cytoplasm"/>
    <property type="evidence" value="ECO:0007669"/>
    <property type="project" value="TreeGrafter"/>
</dbReference>
<dbReference type="Proteomes" id="UP000318186">
    <property type="component" value="Unassembled WGS sequence"/>
</dbReference>
<dbReference type="GO" id="GO:0016639">
    <property type="term" value="F:oxidoreductase activity, acting on the CH-NH2 group of donors, NAD or NADP as acceptor"/>
    <property type="evidence" value="ECO:0007669"/>
    <property type="project" value="InterPro"/>
</dbReference>
<dbReference type="InterPro" id="IPR023401">
    <property type="entry name" value="ODC_N"/>
</dbReference>
<dbReference type="Pfam" id="PF02423">
    <property type="entry name" value="OCD_Mu_crystall"/>
    <property type="match status" value="1"/>
</dbReference>
<evidence type="ECO:0000256" key="1">
    <source>
        <dbReference type="SAM" id="MobiDB-lite"/>
    </source>
</evidence>
<evidence type="ECO:0000313" key="2">
    <source>
        <dbReference type="EMBL" id="TWG06828.1"/>
    </source>
</evidence>
<dbReference type="PANTHER" id="PTHR13812">
    <property type="entry name" value="KETIMINE REDUCTASE MU-CRYSTALLIN"/>
    <property type="match status" value="1"/>
</dbReference>
<dbReference type="EMBL" id="VIWW01000001">
    <property type="protein sequence ID" value="TWG06828.1"/>
    <property type="molecule type" value="Genomic_DNA"/>
</dbReference>
<dbReference type="AlphaFoldDB" id="A0A561V5C8"/>
<reference evidence="2 3" key="1">
    <citation type="submission" date="2019-06" db="EMBL/GenBank/DDBJ databases">
        <title>Sequencing the genomes of 1000 actinobacteria strains.</title>
        <authorList>
            <person name="Klenk H.-P."/>
        </authorList>
    </citation>
    <scope>NUCLEOTIDE SEQUENCE [LARGE SCALE GENOMIC DNA]</scope>
    <source>
        <strain evidence="2 3">DSM 42059</strain>
    </source>
</reference>
<feature type="region of interest" description="Disordered" evidence="1">
    <location>
        <begin position="323"/>
        <end position="352"/>
    </location>
</feature>
<comment type="caution">
    <text evidence="2">The sequence shown here is derived from an EMBL/GenBank/DDBJ whole genome shotgun (WGS) entry which is preliminary data.</text>
</comment>
<accession>A0A561V5C8</accession>
<dbReference type="Gene3D" id="3.30.1780.10">
    <property type="entry name" value="ornithine cyclodeaminase, domain 1"/>
    <property type="match status" value="1"/>
</dbReference>
<dbReference type="InterPro" id="IPR003462">
    <property type="entry name" value="ODC_Mu_crystall"/>
</dbReference>
<dbReference type="NCBIfam" id="TIGR03944">
    <property type="entry name" value="dehyd_SbnB_fam"/>
    <property type="match status" value="1"/>
</dbReference>
<dbReference type="RefSeq" id="WP_145766525.1">
    <property type="nucleotide sequence ID" value="NZ_VIWW01000001.1"/>
</dbReference>
<proteinExistence type="predicted"/>
<dbReference type="Gene3D" id="3.40.50.720">
    <property type="entry name" value="NAD(P)-binding Rossmann-like Domain"/>
    <property type="match status" value="1"/>
</dbReference>
<dbReference type="PIRSF" id="PIRSF001439">
    <property type="entry name" value="CryM"/>
    <property type="match status" value="1"/>
</dbReference>
<organism evidence="2 3">
    <name type="scientific">Streptomyces brevispora</name>
    <dbReference type="NCBI Taxonomy" id="887462"/>
    <lineage>
        <taxon>Bacteria</taxon>
        <taxon>Bacillati</taxon>
        <taxon>Actinomycetota</taxon>
        <taxon>Actinomycetes</taxon>
        <taxon>Kitasatosporales</taxon>
        <taxon>Streptomycetaceae</taxon>
        <taxon>Streptomyces</taxon>
    </lineage>
</organism>
<dbReference type="PANTHER" id="PTHR13812:SF19">
    <property type="entry name" value="KETIMINE REDUCTASE MU-CRYSTALLIN"/>
    <property type="match status" value="1"/>
</dbReference>
<dbReference type="InterPro" id="IPR023866">
    <property type="entry name" value="SbnB"/>
</dbReference>
<evidence type="ECO:0000313" key="3">
    <source>
        <dbReference type="Proteomes" id="UP000318186"/>
    </source>
</evidence>
<dbReference type="InterPro" id="IPR036291">
    <property type="entry name" value="NAD(P)-bd_dom_sf"/>
</dbReference>
<name>A0A561V5C8_9ACTN</name>
<dbReference type="OrthoDB" id="3396397at2"/>